<evidence type="ECO:0000313" key="7">
    <source>
        <dbReference type="EMBL" id="KIW97387.1"/>
    </source>
</evidence>
<dbReference type="SUPFAM" id="SSF53335">
    <property type="entry name" value="S-adenosyl-L-methionine-dependent methyltransferases"/>
    <property type="match status" value="1"/>
</dbReference>
<dbReference type="GO" id="GO:0032259">
    <property type="term" value="P:methylation"/>
    <property type="evidence" value="ECO:0007669"/>
    <property type="project" value="UniProtKB-KW"/>
</dbReference>
<evidence type="ECO:0000256" key="1">
    <source>
        <dbReference type="ARBA" id="ARBA00011975"/>
    </source>
</evidence>
<protein>
    <recommendedName>
        <fullName evidence="1">DNA (cytosine-5-)-methyltransferase</fullName>
        <ecNumber evidence="1">2.1.1.37</ecNumber>
    </recommendedName>
</protein>
<dbReference type="InterPro" id="IPR050390">
    <property type="entry name" value="C5-Methyltransferase"/>
</dbReference>
<dbReference type="GeneID" id="27695707"/>
<name>A0A0D2GG98_CLAB1</name>
<dbReference type="Gene3D" id="3.40.50.150">
    <property type="entry name" value="Vaccinia Virus protein VP39"/>
    <property type="match status" value="1"/>
</dbReference>
<organism evidence="7 8">
    <name type="scientific">Cladophialophora bantiana (strain ATCC 10958 / CBS 173.52 / CDC B-1940 / NIH 8579)</name>
    <name type="common">Xylohypha bantiana</name>
    <dbReference type="NCBI Taxonomy" id="1442370"/>
    <lineage>
        <taxon>Eukaryota</taxon>
        <taxon>Fungi</taxon>
        <taxon>Dikarya</taxon>
        <taxon>Ascomycota</taxon>
        <taxon>Pezizomycotina</taxon>
        <taxon>Eurotiomycetes</taxon>
        <taxon>Chaetothyriomycetidae</taxon>
        <taxon>Chaetothyriales</taxon>
        <taxon>Herpotrichiellaceae</taxon>
        <taxon>Cladophialophora</taxon>
    </lineage>
</organism>
<accession>A0A0D2GG98</accession>
<keyword evidence="4 5" id="KW-0949">S-adenosyl-L-methionine</keyword>
<feature type="compositionally biased region" description="Acidic residues" evidence="6">
    <location>
        <begin position="52"/>
        <end position="67"/>
    </location>
</feature>
<dbReference type="InterPro" id="IPR029063">
    <property type="entry name" value="SAM-dependent_MTases_sf"/>
</dbReference>
<dbReference type="PROSITE" id="PS51679">
    <property type="entry name" value="SAM_MT_C5"/>
    <property type="match status" value="1"/>
</dbReference>
<dbReference type="GO" id="GO:0044027">
    <property type="term" value="P:negative regulation of gene expression via chromosomal CpG island methylation"/>
    <property type="evidence" value="ECO:0007669"/>
    <property type="project" value="TreeGrafter"/>
</dbReference>
<feature type="region of interest" description="Disordered" evidence="6">
    <location>
        <begin position="52"/>
        <end position="84"/>
    </location>
</feature>
<dbReference type="PRINTS" id="PR00105">
    <property type="entry name" value="C5METTRFRASE"/>
</dbReference>
<dbReference type="InterPro" id="IPR001525">
    <property type="entry name" value="C5_MeTfrase"/>
</dbReference>
<dbReference type="Pfam" id="PF00145">
    <property type="entry name" value="DNA_methylase"/>
    <property type="match status" value="2"/>
</dbReference>
<evidence type="ECO:0000313" key="8">
    <source>
        <dbReference type="Proteomes" id="UP000053789"/>
    </source>
</evidence>
<comment type="similarity">
    <text evidence="5">Belongs to the class I-like SAM-binding methyltransferase superfamily. C5-methyltransferase family.</text>
</comment>
<dbReference type="PANTHER" id="PTHR10629:SF52">
    <property type="entry name" value="DNA (CYTOSINE-5)-METHYLTRANSFERASE 1"/>
    <property type="match status" value="1"/>
</dbReference>
<evidence type="ECO:0000256" key="3">
    <source>
        <dbReference type="ARBA" id="ARBA00022679"/>
    </source>
</evidence>
<dbReference type="PANTHER" id="PTHR10629">
    <property type="entry name" value="CYTOSINE-SPECIFIC METHYLTRANSFERASE"/>
    <property type="match status" value="1"/>
</dbReference>
<keyword evidence="2 5" id="KW-0489">Methyltransferase</keyword>
<gene>
    <name evidence="7" type="ORF">Z519_02779</name>
</gene>
<dbReference type="AlphaFoldDB" id="A0A0D2GG98"/>
<dbReference type="GO" id="GO:0003886">
    <property type="term" value="F:DNA (cytosine-5-)-methyltransferase activity"/>
    <property type="evidence" value="ECO:0007669"/>
    <property type="project" value="UniProtKB-EC"/>
</dbReference>
<evidence type="ECO:0000256" key="5">
    <source>
        <dbReference type="PROSITE-ProRule" id="PRU01016"/>
    </source>
</evidence>
<feature type="active site" evidence="5">
    <location>
        <position position="367"/>
    </location>
</feature>
<reference evidence="7" key="1">
    <citation type="submission" date="2015-01" db="EMBL/GenBank/DDBJ databases">
        <title>The Genome Sequence of Cladophialophora bantiana CBS 173.52.</title>
        <authorList>
            <consortium name="The Broad Institute Genomics Platform"/>
            <person name="Cuomo C."/>
            <person name="de Hoog S."/>
            <person name="Gorbushina A."/>
            <person name="Stielow B."/>
            <person name="Teixiera M."/>
            <person name="Abouelleil A."/>
            <person name="Chapman S.B."/>
            <person name="Priest M."/>
            <person name="Young S.K."/>
            <person name="Wortman J."/>
            <person name="Nusbaum C."/>
            <person name="Birren B."/>
        </authorList>
    </citation>
    <scope>NUCLEOTIDE SEQUENCE [LARGE SCALE GENOMIC DNA]</scope>
    <source>
        <strain evidence="7">CBS 173.52</strain>
    </source>
</reference>
<sequence>MLPHKGTAALQAPVSLLQAQARPPETDAPGGRFHPYYRDHLSELYDKDVIVLDDDDDNNNNGNDEDLVITGSRQVSKPRNQKPRRDVHINRAWQLFDGPVGFHHGCDVELADHSFMRIDEYLPFVEGGPFIKGYRLSHQNRLELLMPERPFELVQLVKIDENLSVQSTMSTVKVSQVIRKCTIIFTSQRYRDLNYRDHVRRHLGSDNNVPFNDVPIYFCRYKSADCNVGIDGRVPTGPPLTGRIEHLHSSQADNGALIAPDGQQIEFCISNREVRRQWRGVGHSKSRRYTFGDAFCGAGGTSSGALEAGLKFKFGVDFDLTAIATYRHNFECTGTQVMLNDISDFIKSACASEDGFKVDFLHMSPPCQPFCGANRSPNEEANRKNMNAFSKVGDLLDVCKPRIATLEEAKSLTDVDKRKHFRDLISWFIEKGYSVQWKAVELAKFGVPQTRNRAIIIASGPGEQLPAFVRPTHGNGPGLKPIPSINSAINSIPANARHQKERPFMRAPKPPYAGSELCKTIMTSVKPHHYHPSGLRRFNIREYASLQTFPLTFVFAGSMSEKLKQIGNAVPPLFAKTLFKHLKEKLTATDDTEEREYL</sequence>
<dbReference type="Proteomes" id="UP000053789">
    <property type="component" value="Unassembled WGS sequence"/>
</dbReference>
<dbReference type="EMBL" id="KN846982">
    <property type="protein sequence ID" value="KIW97387.1"/>
    <property type="molecule type" value="Genomic_DNA"/>
</dbReference>
<dbReference type="VEuPathDB" id="FungiDB:Z519_02779"/>
<dbReference type="OrthoDB" id="414133at2759"/>
<dbReference type="HOGENOM" id="CLU_012943_0_0_1"/>
<keyword evidence="8" id="KW-1185">Reference proteome</keyword>
<proteinExistence type="inferred from homology"/>
<dbReference type="EC" id="2.1.1.37" evidence="1"/>
<evidence type="ECO:0000256" key="4">
    <source>
        <dbReference type="ARBA" id="ARBA00022691"/>
    </source>
</evidence>
<evidence type="ECO:0000256" key="2">
    <source>
        <dbReference type="ARBA" id="ARBA00022603"/>
    </source>
</evidence>
<keyword evidence="3 5" id="KW-0808">Transferase</keyword>
<dbReference type="GO" id="GO:0003677">
    <property type="term" value="F:DNA binding"/>
    <property type="evidence" value="ECO:0007669"/>
    <property type="project" value="TreeGrafter"/>
</dbReference>
<dbReference type="Gene3D" id="3.90.120.10">
    <property type="entry name" value="DNA Methylase, subunit A, domain 2"/>
    <property type="match status" value="1"/>
</dbReference>
<dbReference type="RefSeq" id="XP_016624056.1">
    <property type="nucleotide sequence ID" value="XM_016760535.1"/>
</dbReference>
<evidence type="ECO:0000256" key="6">
    <source>
        <dbReference type="SAM" id="MobiDB-lite"/>
    </source>
</evidence>
<dbReference type="GO" id="GO:0005634">
    <property type="term" value="C:nucleus"/>
    <property type="evidence" value="ECO:0007669"/>
    <property type="project" value="TreeGrafter"/>
</dbReference>